<evidence type="ECO:0000313" key="5">
    <source>
        <dbReference type="EMBL" id="SVA07596.1"/>
    </source>
</evidence>
<keyword evidence="2" id="KW-0805">Transcription regulation</keyword>
<dbReference type="InterPro" id="IPR050137">
    <property type="entry name" value="PyrR_bifunctional"/>
</dbReference>
<sequence>MNNNVQIMNSKDISQKLVRISHEIIENHTDIGNVVILGIHNRGVPIADRIKELIFNITNINLPIGSLDITFHRDDFRERLSMPEIRGTDIHFSLDDKVVILVDDVLYSGRTIRAALDEINSFGRPSIVRLAVLIDRGHRELPIRADFVGKNIPTHSGEHVEVHLEETDGEEGVFLVKENN</sequence>
<evidence type="ECO:0000259" key="4">
    <source>
        <dbReference type="Pfam" id="PF00156"/>
    </source>
</evidence>
<dbReference type="InterPro" id="IPR000836">
    <property type="entry name" value="PRTase_dom"/>
</dbReference>
<dbReference type="PANTHER" id="PTHR11608:SF0">
    <property type="entry name" value="BIFUNCTIONAL PROTEIN PYRR"/>
    <property type="match status" value="1"/>
</dbReference>
<proteinExistence type="inferred from homology"/>
<protein>
    <recommendedName>
        <fullName evidence="4">Phosphoribosyltransferase domain-containing protein</fullName>
    </recommendedName>
</protein>
<evidence type="ECO:0000256" key="2">
    <source>
        <dbReference type="ARBA" id="ARBA00023015"/>
    </source>
</evidence>
<evidence type="ECO:0000256" key="3">
    <source>
        <dbReference type="ARBA" id="ARBA00023163"/>
    </source>
</evidence>
<dbReference type="NCBIfam" id="NF003545">
    <property type="entry name" value="PRK05205.1-1"/>
    <property type="match status" value="1"/>
</dbReference>
<dbReference type="SUPFAM" id="SSF53271">
    <property type="entry name" value="PRTase-like"/>
    <property type="match status" value="1"/>
</dbReference>
<dbReference type="NCBIfam" id="NF003549">
    <property type="entry name" value="PRK05205.1-5"/>
    <property type="match status" value="1"/>
</dbReference>
<dbReference type="FunFam" id="3.40.50.2020:FF:000020">
    <property type="entry name" value="Bifunctional protein PyrR"/>
    <property type="match status" value="1"/>
</dbReference>
<organism evidence="5">
    <name type="scientific">marine metagenome</name>
    <dbReference type="NCBI Taxonomy" id="408172"/>
    <lineage>
        <taxon>unclassified sequences</taxon>
        <taxon>metagenomes</taxon>
        <taxon>ecological metagenomes</taxon>
    </lineage>
</organism>
<dbReference type="HAMAP" id="MF_01219">
    <property type="entry name" value="PyrR"/>
    <property type="match status" value="1"/>
</dbReference>
<dbReference type="InterPro" id="IPR023050">
    <property type="entry name" value="PyrR"/>
</dbReference>
<keyword evidence="3" id="KW-0804">Transcription</keyword>
<dbReference type="EMBL" id="UINC01003587">
    <property type="protein sequence ID" value="SVA07596.1"/>
    <property type="molecule type" value="Genomic_DNA"/>
</dbReference>
<dbReference type="Pfam" id="PF00156">
    <property type="entry name" value="Pribosyltran"/>
    <property type="match status" value="1"/>
</dbReference>
<dbReference type="Gene3D" id="3.40.50.2020">
    <property type="match status" value="1"/>
</dbReference>
<dbReference type="PANTHER" id="PTHR11608">
    <property type="entry name" value="BIFUNCTIONAL PROTEIN PYRR"/>
    <property type="match status" value="1"/>
</dbReference>
<dbReference type="InterPro" id="IPR029057">
    <property type="entry name" value="PRTase-like"/>
</dbReference>
<gene>
    <name evidence="5" type="ORF">METZ01_LOCUS60450</name>
</gene>
<dbReference type="AlphaFoldDB" id="A0A381SUG3"/>
<reference evidence="5" key="1">
    <citation type="submission" date="2018-05" db="EMBL/GenBank/DDBJ databases">
        <authorList>
            <person name="Lanie J.A."/>
            <person name="Ng W.-L."/>
            <person name="Kazmierczak K.M."/>
            <person name="Andrzejewski T.M."/>
            <person name="Davidsen T.M."/>
            <person name="Wayne K.J."/>
            <person name="Tettelin H."/>
            <person name="Glass J.I."/>
            <person name="Rusch D."/>
            <person name="Podicherti R."/>
            <person name="Tsui H.-C.T."/>
            <person name="Winkler M.E."/>
        </authorList>
    </citation>
    <scope>NUCLEOTIDE SEQUENCE</scope>
</reference>
<accession>A0A381SUG3</accession>
<name>A0A381SUG3_9ZZZZ</name>
<dbReference type="CDD" id="cd06223">
    <property type="entry name" value="PRTases_typeI"/>
    <property type="match status" value="1"/>
</dbReference>
<feature type="domain" description="Phosphoribosyltransferase" evidence="4">
    <location>
        <begin position="7"/>
        <end position="166"/>
    </location>
</feature>
<comment type="similarity">
    <text evidence="1">Belongs to the purine/pyrimidine phosphoribosyltransferase family. PyrR subfamily.</text>
</comment>
<evidence type="ECO:0000256" key="1">
    <source>
        <dbReference type="ARBA" id="ARBA00005565"/>
    </source>
</evidence>